<dbReference type="Proteomes" id="UP000521872">
    <property type="component" value="Unassembled WGS sequence"/>
</dbReference>
<feature type="chain" id="PRO_5034981270" description="Endonuclease/exonuclease/phosphatase domain-containing protein" evidence="1">
    <location>
        <begin position="19"/>
        <end position="173"/>
    </location>
</feature>
<sequence length="173" mass="19319">MNPLVRVIGVCLHLCACGLIVREWDPEVTHHRGDAINLLELAADLDLERTQPSNPGPTFVSHNPDLRPSVIDLVFHGIAESVSDCTFRDPVRQGPSDHIPIFTVVKRDDEIEPVTRRTIPRDSEAEQAMRTELPQKIADIQVSDLKTREDVERVAQALADAYAEAWMAHSKVS</sequence>
<dbReference type="AlphaFoldDB" id="A0A8H4QGK2"/>
<dbReference type="SUPFAM" id="SSF56219">
    <property type="entry name" value="DNase I-like"/>
    <property type="match status" value="1"/>
</dbReference>
<keyword evidence="3" id="KW-1185">Reference proteome</keyword>
<dbReference type="InterPro" id="IPR036691">
    <property type="entry name" value="Endo/exonu/phosph_ase_sf"/>
</dbReference>
<evidence type="ECO:0000313" key="2">
    <source>
        <dbReference type="EMBL" id="KAF4610622.1"/>
    </source>
</evidence>
<keyword evidence="1" id="KW-0732">Signal</keyword>
<comment type="caution">
    <text evidence="2">The sequence shown here is derived from an EMBL/GenBank/DDBJ whole genome shotgun (WGS) entry which is preliminary data.</text>
</comment>
<reference evidence="2 3" key="1">
    <citation type="submission" date="2019-12" db="EMBL/GenBank/DDBJ databases">
        <authorList>
            <person name="Floudas D."/>
            <person name="Bentzer J."/>
            <person name="Ahren D."/>
            <person name="Johansson T."/>
            <person name="Persson P."/>
            <person name="Tunlid A."/>
        </authorList>
    </citation>
    <scope>NUCLEOTIDE SEQUENCE [LARGE SCALE GENOMIC DNA]</scope>
    <source>
        <strain evidence="2 3">CBS 102.39</strain>
    </source>
</reference>
<protein>
    <recommendedName>
        <fullName evidence="4">Endonuclease/exonuclease/phosphatase domain-containing protein</fullName>
    </recommendedName>
</protein>
<organism evidence="2 3">
    <name type="scientific">Agrocybe pediades</name>
    <dbReference type="NCBI Taxonomy" id="84607"/>
    <lineage>
        <taxon>Eukaryota</taxon>
        <taxon>Fungi</taxon>
        <taxon>Dikarya</taxon>
        <taxon>Basidiomycota</taxon>
        <taxon>Agaricomycotina</taxon>
        <taxon>Agaricomycetes</taxon>
        <taxon>Agaricomycetidae</taxon>
        <taxon>Agaricales</taxon>
        <taxon>Agaricineae</taxon>
        <taxon>Strophariaceae</taxon>
        <taxon>Agrocybe</taxon>
    </lineage>
</organism>
<gene>
    <name evidence="2" type="ORF">D9613_006811</name>
</gene>
<feature type="signal peptide" evidence="1">
    <location>
        <begin position="1"/>
        <end position="18"/>
    </location>
</feature>
<accession>A0A8H4QGK2</accession>
<proteinExistence type="predicted"/>
<evidence type="ECO:0000256" key="1">
    <source>
        <dbReference type="SAM" id="SignalP"/>
    </source>
</evidence>
<name>A0A8H4QGK2_9AGAR</name>
<evidence type="ECO:0000313" key="3">
    <source>
        <dbReference type="Proteomes" id="UP000521872"/>
    </source>
</evidence>
<dbReference type="EMBL" id="JAACJL010000058">
    <property type="protein sequence ID" value="KAF4610622.1"/>
    <property type="molecule type" value="Genomic_DNA"/>
</dbReference>
<evidence type="ECO:0008006" key="4">
    <source>
        <dbReference type="Google" id="ProtNLM"/>
    </source>
</evidence>
<dbReference type="Gene3D" id="3.60.10.10">
    <property type="entry name" value="Endonuclease/exonuclease/phosphatase"/>
    <property type="match status" value="1"/>
</dbReference>